<protein>
    <submittedName>
        <fullName evidence="3">DUF4097 domain-containing protein</fullName>
    </submittedName>
</protein>
<evidence type="ECO:0000313" key="4">
    <source>
        <dbReference type="Proteomes" id="UP001056707"/>
    </source>
</evidence>
<dbReference type="InterPro" id="IPR025164">
    <property type="entry name" value="Toastrack_DUF4097"/>
</dbReference>
<name>A0ABY5BLX0_9LACO</name>
<evidence type="ECO:0000256" key="1">
    <source>
        <dbReference type="SAM" id="SignalP"/>
    </source>
</evidence>
<keyword evidence="4" id="KW-1185">Reference proteome</keyword>
<sequence>MLRLFLAVLPAAFTPQATAASQTQKVKNTAQLDTLKINVPAQVTVKSGNEFTVQSNFRDQQKPKVTKNGDNIEVNVKDQKLWDQINHSHSGKLKHKVVITLPQVINPKTVKINSGTLDFKTTTPIQNFQANSNAWNMTISKANFKQSKLVSSSGDVNSNDSQIGTTMIKSESGDVSLRNTKLQATQIESEGGNVLLEKVDSNQPLKINSSSGDITMKQPNLTKVTLSSDGGDIKTHDLIAKDLNFNSGAGDVAMDNQKSITYDQLQLKSDSGDVQIKNAKINHSKINADAGDISLKHVNIKHKDN</sequence>
<feature type="signal peptide" evidence="1">
    <location>
        <begin position="1"/>
        <end position="19"/>
    </location>
</feature>
<dbReference type="EMBL" id="CP097116">
    <property type="protein sequence ID" value="USS84675.1"/>
    <property type="molecule type" value="Genomic_DNA"/>
</dbReference>
<keyword evidence="1" id="KW-0732">Signal</keyword>
<evidence type="ECO:0000313" key="3">
    <source>
        <dbReference type="EMBL" id="USS84675.1"/>
    </source>
</evidence>
<dbReference type="RefSeq" id="WP_252749578.1">
    <property type="nucleotide sequence ID" value="NZ_CP097116.1"/>
</dbReference>
<dbReference type="Proteomes" id="UP001056707">
    <property type="component" value="Chromosome"/>
</dbReference>
<accession>A0ABY5BLX0</accession>
<evidence type="ECO:0000259" key="2">
    <source>
        <dbReference type="Pfam" id="PF13349"/>
    </source>
</evidence>
<feature type="chain" id="PRO_5046721890" evidence="1">
    <location>
        <begin position="20"/>
        <end position="305"/>
    </location>
</feature>
<reference evidence="3" key="1">
    <citation type="submission" date="2022-05" db="EMBL/GenBank/DDBJ databases">
        <authorList>
            <person name="Oliphant S.A."/>
            <person name="Watson-Haigh N.S."/>
            <person name="Sumby K.M."/>
            <person name="Gardner J.M."/>
            <person name="Jiranek V."/>
        </authorList>
    </citation>
    <scope>NUCLEOTIDE SEQUENCE</scope>
    <source>
        <strain evidence="3">KI16_H9</strain>
    </source>
</reference>
<feature type="domain" description="DUF4097" evidence="2">
    <location>
        <begin position="34"/>
        <end position="234"/>
    </location>
</feature>
<organism evidence="3 4">
    <name type="scientific">Fructilactobacillus myrtifloralis</name>
    <dbReference type="NCBI Taxonomy" id="2940301"/>
    <lineage>
        <taxon>Bacteria</taxon>
        <taxon>Bacillati</taxon>
        <taxon>Bacillota</taxon>
        <taxon>Bacilli</taxon>
        <taxon>Lactobacillales</taxon>
        <taxon>Lactobacillaceae</taxon>
        <taxon>Fructilactobacillus</taxon>
    </lineage>
</organism>
<gene>
    <name evidence="3" type="ORF">M3M35_05040</name>
</gene>
<proteinExistence type="predicted"/>
<dbReference type="Pfam" id="PF13349">
    <property type="entry name" value="DUF4097"/>
    <property type="match status" value="1"/>
</dbReference>